<dbReference type="Pfam" id="PF07714">
    <property type="entry name" value="PK_Tyr_Ser-Thr"/>
    <property type="match status" value="1"/>
</dbReference>
<protein>
    <recommendedName>
        <fullName evidence="7">Protein kinase domain-containing protein</fullName>
    </recommendedName>
</protein>
<dbReference type="RefSeq" id="XP_019556384.3">
    <property type="nucleotide sequence ID" value="XM_019700839.3"/>
</dbReference>
<dbReference type="SMART" id="SM00220">
    <property type="entry name" value="S_TKc"/>
    <property type="match status" value="1"/>
</dbReference>
<sequence>MGLFGWIKKDASQHRRRESAPPSTSNITSSSSTASAARDEAYLEALTKFNQWRSKQRLERISEGCPLRPGADQRIPSVIEEEKESEGGAQSDFSSDVAITSDERRALNRKFELPKSPRYSRHRQDSGAPKKPKRSVEFYRNINRIPENGEPNLNNGKNNNMADRYSLPAVMPTSKKNKSKLSKPNNNTIYENEIEEFEQMHVQDNLGDTYAVQSPPSRFFKENSSPYFSTSTLRITSPTVVDSTPKKQVNLQQKRGRNFKDKPAPQPPVSTPDPPSSLKKHNITGDSGNDSPFAGSYRKYELNSSSIYDEHVISSRAYRGEMKPLNSSVQTPVRKERRKSPSYQTIVNKHGDLVDYALPFSDTTDTQSELNSTKNGDILNDIRACEEVINENFRFLNSDIHPSSVLADDSTSMITEPISVLKERAPQIVTDLDRSMVKEEPELVDQLDEVDLVIHEPQDILLELDSLEKWSKSIQISDDFLQKQFSERSMLEFFQQASSQLLICWPKEVHYRVGTLRSSFLAPLEFSCGLFHNAPVSLRKYSLNVDRSLYFAEEACKKDFEILGHIKHFAVASLMAVCFDAGLNQATLILEPFDFTLFDYIHKMNKRLSLLHAITVVQQISLAVSYLQECGYIHSNISSGCVLMRKYPYAVKLTSFELTTEASDTVRKEIENRYGSTSSSRNSMTSSQNEELKKITTYSRLIKNDELFLRDKYRKLSKEVSDSRKGQFGSLGDNGGYDCRASRYLPYCKEYREKFSLFYYVAPELLVPKSNFVFPTKSTDVYSLTLLLWEILNGYVPFVVYSRQELEKLQVSANLHLPMFEKERCDRFRQVFESGLSNMSARQINVTDILDTLDCLLLEQGLDKTTHMNGFSEDFEEQVNSSEIKKKNEINDIRKQNVPEKTDKIYFQSNGGYVNVENSKKMSRETTFIDIDDLAPQRSKQQPKKPARKINKVKANKDPDMKSSKKSPLSSSLSHSAIYQTIFDFNNKFLSPRSSKQAIYERTSTVKKQKSSLRSNKVAAKELFEPINSFDKTDSSHRVNSGDSNENTTRKDVVPEVIGPLEVYTKECPSKLNINIDKLEVSKELGLDKTPDCDRTNEVQPVETSKSCDSSPGTKRKNYSRLSSSLRFTIGDITLPDTPIARKNKIRKHAWLSDQKLVLTDDNTSTPVTPQGRRASSFFNDLGSRISRGGRSMGGLSSPLNLNISSSMQEIKPKTVNISVNIIKRPDMGAKLKAYSQEFNKTTPAIIDIEIDDKGKNQEANVKSESTNSIFEESLWKNEKKICERTQLSRSADNLDEEGSDADTSDKVVTAHLTSVRDAVRKIETTFENTGFDYSPNRKSESHKKPSDDKKISDDSVVVEENLLVPTKVLELEKTFEQLPPIEEPNNTVTRLDVVLTNNTLKKKEELLQHQHQPQQSAPTKLPLPEAAVFNPNSQLFMRRKAATSGSVIQRTVYRESIVSSTDLPGLDSINSSQASISTTPIPPGSARKKKLTTRVTVNMRKISRRASDMGTSPGSSRPSSLNLDEDPPSSGCLTPTNAGATGPIRHSCGNDLLKAFATLRLVPGNDEVGGSRCSSANDDRRSLCTPVKASGGLGPNRNGAERFVCCNCGSSMVPADSLNVPAGSRIGMSAAFSELNFPRESLASMFEDNLGLISQQQQHQLPRGTLSTIPNAKSTEDLYIDDDFYQGLNLGANMELVEFVDDGHYLDEFGYDIYTTEEIYDDEDDDEASPEMEALCGAGEDTATPLPMITDEEQFMNKCADMNPSNADSLDAFGSVFSPSPTATSKQDNGEATGENLEQ</sequence>
<feature type="compositionally biased region" description="Polar residues" evidence="6">
    <location>
        <begin position="239"/>
        <end position="253"/>
    </location>
</feature>
<evidence type="ECO:0000256" key="6">
    <source>
        <dbReference type="SAM" id="MobiDB-lite"/>
    </source>
</evidence>
<feature type="compositionally biased region" description="Polar residues" evidence="6">
    <location>
        <begin position="1465"/>
        <end position="1480"/>
    </location>
</feature>
<feature type="compositionally biased region" description="Basic and acidic residues" evidence="6">
    <location>
        <begin position="101"/>
        <end position="115"/>
    </location>
</feature>
<evidence type="ECO:0000313" key="9">
    <source>
        <dbReference type="Proteomes" id="UP000069940"/>
    </source>
</evidence>
<feature type="region of interest" description="Disordered" evidence="6">
    <location>
        <begin position="1087"/>
        <end position="1119"/>
    </location>
</feature>
<dbReference type="Gene3D" id="1.10.510.10">
    <property type="entry name" value="Transferase(Phosphotransferase) domain 1"/>
    <property type="match status" value="2"/>
</dbReference>
<evidence type="ECO:0000256" key="2">
    <source>
        <dbReference type="ARBA" id="ARBA00022679"/>
    </source>
</evidence>
<feature type="compositionally biased region" description="Polar residues" evidence="6">
    <location>
        <begin position="1778"/>
        <end position="1788"/>
    </location>
</feature>
<feature type="region of interest" description="Disordered" evidence="6">
    <location>
        <begin position="1465"/>
        <end position="1539"/>
    </location>
</feature>
<feature type="region of interest" description="Disordered" evidence="6">
    <location>
        <begin position="1771"/>
        <end position="1800"/>
    </location>
</feature>
<dbReference type="PROSITE" id="PS50011">
    <property type="entry name" value="PROTEIN_KINASE_DOM"/>
    <property type="match status" value="1"/>
</dbReference>
<reference evidence="8" key="2">
    <citation type="submission" date="2025-05" db="UniProtKB">
        <authorList>
            <consortium name="EnsemblMetazoa"/>
        </authorList>
    </citation>
    <scope>IDENTIFICATION</scope>
    <source>
        <strain evidence="8">Foshan</strain>
    </source>
</reference>
<feature type="region of interest" description="Disordered" evidence="6">
    <location>
        <begin position="239"/>
        <end position="292"/>
    </location>
</feature>
<feature type="compositionally biased region" description="Low complexity" evidence="6">
    <location>
        <begin position="20"/>
        <end position="36"/>
    </location>
</feature>
<evidence type="ECO:0000256" key="3">
    <source>
        <dbReference type="ARBA" id="ARBA00022741"/>
    </source>
</evidence>
<feature type="compositionally biased region" description="Basic residues" evidence="6">
    <location>
        <begin position="941"/>
        <end position="954"/>
    </location>
</feature>
<dbReference type="InterPro" id="IPR000719">
    <property type="entry name" value="Prot_kinase_dom"/>
</dbReference>
<name>A0ABM1XNM6_AEDAL</name>
<evidence type="ECO:0000256" key="1">
    <source>
        <dbReference type="ARBA" id="ARBA00022527"/>
    </source>
</evidence>
<dbReference type="InterPro" id="IPR011009">
    <property type="entry name" value="Kinase-like_dom_sf"/>
</dbReference>
<evidence type="ECO:0000313" key="8">
    <source>
        <dbReference type="EnsemblMetazoa" id="AALFPA23_001332.P38588"/>
    </source>
</evidence>
<feature type="compositionally biased region" description="Polar residues" evidence="6">
    <location>
        <begin position="1098"/>
        <end position="1113"/>
    </location>
</feature>
<keyword evidence="1" id="KW-0723">Serine/threonine-protein kinase</keyword>
<feature type="region of interest" description="Disordered" evidence="6">
    <location>
        <begin position="933"/>
        <end position="971"/>
    </location>
</feature>
<keyword evidence="9" id="KW-1185">Reference proteome</keyword>
<keyword evidence="3" id="KW-0547">Nucleotide-binding</keyword>
<feature type="compositionally biased region" description="Basic and acidic residues" evidence="6">
    <location>
        <begin position="1087"/>
        <end position="1097"/>
    </location>
</feature>
<feature type="region of interest" description="Disordered" evidence="6">
    <location>
        <begin position="1330"/>
        <end position="1353"/>
    </location>
</feature>
<evidence type="ECO:0000259" key="7">
    <source>
        <dbReference type="PROSITE" id="PS50011"/>
    </source>
</evidence>
<reference evidence="9" key="1">
    <citation type="journal article" date="2015" name="Proc. Natl. Acad. Sci. U.S.A.">
        <title>Genome sequence of the Asian Tiger mosquito, Aedes albopictus, reveals insights into its biology, genetics, and evolution.</title>
        <authorList>
            <person name="Chen X.G."/>
            <person name="Jiang X."/>
            <person name="Gu J."/>
            <person name="Xu M."/>
            <person name="Wu Y."/>
            <person name="Deng Y."/>
            <person name="Zhang C."/>
            <person name="Bonizzoni M."/>
            <person name="Dermauw W."/>
            <person name="Vontas J."/>
            <person name="Armbruster P."/>
            <person name="Huang X."/>
            <person name="Yang Y."/>
            <person name="Zhang H."/>
            <person name="He W."/>
            <person name="Peng H."/>
            <person name="Liu Y."/>
            <person name="Wu K."/>
            <person name="Chen J."/>
            <person name="Lirakis M."/>
            <person name="Topalis P."/>
            <person name="Van Leeuwen T."/>
            <person name="Hall A.B."/>
            <person name="Jiang X."/>
            <person name="Thorpe C."/>
            <person name="Mueller R.L."/>
            <person name="Sun C."/>
            <person name="Waterhouse R.M."/>
            <person name="Yan G."/>
            <person name="Tu Z.J."/>
            <person name="Fang X."/>
            <person name="James A.A."/>
        </authorList>
    </citation>
    <scope>NUCLEOTIDE SEQUENCE [LARGE SCALE GENOMIC DNA]</scope>
    <source>
        <strain evidence="9">Foshan</strain>
    </source>
</reference>
<dbReference type="PANTHER" id="PTHR24342:SF12">
    <property type="entry name" value="DEATH-ASSOCIATED PROTEIN KINASE RELATED"/>
    <property type="match status" value="1"/>
</dbReference>
<feature type="region of interest" description="Disordered" evidence="6">
    <location>
        <begin position="80"/>
        <end position="137"/>
    </location>
</feature>
<feature type="compositionally biased region" description="Polar residues" evidence="6">
    <location>
        <begin position="1510"/>
        <end position="1523"/>
    </location>
</feature>
<dbReference type="SUPFAM" id="SSF56112">
    <property type="entry name" value="Protein kinase-like (PK-like)"/>
    <property type="match status" value="1"/>
</dbReference>
<accession>A0ABM1XNM6</accession>
<feature type="region of interest" description="Disordered" evidence="6">
    <location>
        <begin position="1"/>
        <end position="37"/>
    </location>
</feature>
<dbReference type="Proteomes" id="UP000069940">
    <property type="component" value="Unassembled WGS sequence"/>
</dbReference>
<feature type="compositionally biased region" description="Pro residues" evidence="6">
    <location>
        <begin position="264"/>
        <end position="275"/>
    </location>
</feature>
<keyword evidence="4" id="KW-0418">Kinase</keyword>
<evidence type="ECO:0000256" key="4">
    <source>
        <dbReference type="ARBA" id="ARBA00022777"/>
    </source>
</evidence>
<evidence type="ECO:0000256" key="5">
    <source>
        <dbReference type="ARBA" id="ARBA00022840"/>
    </source>
</evidence>
<dbReference type="GeneID" id="109425594"/>
<feature type="compositionally biased region" description="Basic and acidic residues" evidence="6">
    <location>
        <begin position="1336"/>
        <end position="1353"/>
    </location>
</feature>
<feature type="domain" description="Protein kinase" evidence="7">
    <location>
        <begin position="505"/>
        <end position="857"/>
    </location>
</feature>
<dbReference type="InterPro" id="IPR001245">
    <property type="entry name" value="Ser-Thr/Tyr_kinase_cat_dom"/>
</dbReference>
<dbReference type="PANTHER" id="PTHR24342">
    <property type="entry name" value="SERINE/THREONINE-PROTEIN KINASE 17"/>
    <property type="match status" value="1"/>
</dbReference>
<proteinExistence type="predicted"/>
<keyword evidence="5" id="KW-0067">ATP-binding</keyword>
<organism evidence="8 9">
    <name type="scientific">Aedes albopictus</name>
    <name type="common">Asian tiger mosquito</name>
    <name type="synonym">Stegomyia albopicta</name>
    <dbReference type="NCBI Taxonomy" id="7160"/>
    <lineage>
        <taxon>Eukaryota</taxon>
        <taxon>Metazoa</taxon>
        <taxon>Ecdysozoa</taxon>
        <taxon>Arthropoda</taxon>
        <taxon>Hexapoda</taxon>
        <taxon>Insecta</taxon>
        <taxon>Pterygota</taxon>
        <taxon>Neoptera</taxon>
        <taxon>Endopterygota</taxon>
        <taxon>Diptera</taxon>
        <taxon>Nematocera</taxon>
        <taxon>Culicoidea</taxon>
        <taxon>Culicidae</taxon>
        <taxon>Culicinae</taxon>
        <taxon>Aedini</taxon>
        <taxon>Aedes</taxon>
        <taxon>Stegomyia</taxon>
    </lineage>
</organism>
<keyword evidence="2" id="KW-0808">Transferase</keyword>
<dbReference type="EnsemblMetazoa" id="AALFPA23_001332.R38588">
    <property type="protein sequence ID" value="AALFPA23_001332.P38588"/>
    <property type="gene ID" value="AALFPA23_001332"/>
</dbReference>